<keyword evidence="1 5" id="KW-0479">Metal-binding</keyword>
<dbReference type="GO" id="GO:0035516">
    <property type="term" value="F:broad specificity oxidative DNA demethylase activity"/>
    <property type="evidence" value="ECO:0007669"/>
    <property type="project" value="TreeGrafter"/>
</dbReference>
<feature type="binding site" evidence="5">
    <location>
        <position position="148"/>
    </location>
    <ligand>
        <name>Fe cation</name>
        <dbReference type="ChEBI" id="CHEBI:24875"/>
        <note>catalytic</note>
    </ligand>
</feature>
<evidence type="ECO:0000313" key="9">
    <source>
        <dbReference type="Proteomes" id="UP001214638"/>
    </source>
</evidence>
<dbReference type="Proteomes" id="UP001214638">
    <property type="component" value="Unassembled WGS sequence"/>
</dbReference>
<dbReference type="GO" id="GO:0035513">
    <property type="term" value="P:oxidative RNA demethylation"/>
    <property type="evidence" value="ECO:0007669"/>
    <property type="project" value="TreeGrafter"/>
</dbReference>
<evidence type="ECO:0000256" key="2">
    <source>
        <dbReference type="ARBA" id="ARBA00022964"/>
    </source>
</evidence>
<keyword evidence="4 5" id="KW-0408">Iron</keyword>
<protein>
    <submittedName>
        <fullName evidence="8">Bifunctional Alpha-ketoglutarate-dependent dioxygenase AlkB-like/Alkylated DNA repair protein AlkB/Alpha-ketoglutarate-dependent dioxygenase AlkB-like superfamily</fullName>
    </submittedName>
</protein>
<keyword evidence="3" id="KW-0560">Oxidoreductase</keyword>
<dbReference type="SUPFAM" id="SSF51197">
    <property type="entry name" value="Clavaminate synthase-like"/>
    <property type="match status" value="1"/>
</dbReference>
<evidence type="ECO:0000259" key="6">
    <source>
        <dbReference type="Pfam" id="PF13532"/>
    </source>
</evidence>
<evidence type="ECO:0000313" key="8">
    <source>
        <dbReference type="EMBL" id="KAK2197551.1"/>
    </source>
</evidence>
<feature type="binding site" evidence="5">
    <location>
        <position position="203"/>
    </location>
    <ligand>
        <name>Fe cation</name>
        <dbReference type="ChEBI" id="CHEBI:24875"/>
        <note>catalytic</note>
    </ligand>
</feature>
<dbReference type="EMBL" id="JALLKP010000001">
    <property type="protein sequence ID" value="KAK2197551.1"/>
    <property type="molecule type" value="Genomic_DNA"/>
</dbReference>
<dbReference type="PANTHER" id="PTHR16557:SF2">
    <property type="entry name" value="NUCLEIC ACID DIOXYGENASE ALKBH1"/>
    <property type="match status" value="1"/>
</dbReference>
<dbReference type="EMBL" id="JALLKP010000059">
    <property type="protein sequence ID" value="KAK2194711.1"/>
    <property type="molecule type" value="Genomic_DNA"/>
</dbReference>
<comment type="caution">
    <text evidence="8">The sequence shown here is derived from an EMBL/GenBank/DDBJ whole genome shotgun (WGS) entry which is preliminary data.</text>
</comment>
<evidence type="ECO:0000313" key="7">
    <source>
        <dbReference type="EMBL" id="KAK2194711.1"/>
    </source>
</evidence>
<evidence type="ECO:0000256" key="4">
    <source>
        <dbReference type="ARBA" id="ARBA00023004"/>
    </source>
</evidence>
<evidence type="ECO:0000256" key="5">
    <source>
        <dbReference type="PIRSR" id="PIRSR604574-2"/>
    </source>
</evidence>
<feature type="binding site" evidence="5">
    <location>
        <position position="150"/>
    </location>
    <ligand>
        <name>Fe cation</name>
        <dbReference type="ChEBI" id="CHEBI:24875"/>
        <note>catalytic</note>
    </ligand>
</feature>
<keyword evidence="2 8" id="KW-0223">Dioxygenase</keyword>
<dbReference type="KEGG" id="bdw:94334851"/>
<dbReference type="AlphaFoldDB" id="A0AAD9PMD1"/>
<dbReference type="InterPro" id="IPR004574">
    <property type="entry name" value="Alkb"/>
</dbReference>
<dbReference type="Pfam" id="PF13532">
    <property type="entry name" value="2OG-FeII_Oxy_2"/>
    <property type="match status" value="1"/>
</dbReference>
<dbReference type="GeneID" id="94334851"/>
<accession>A0AAD9PMD1</accession>
<comment type="cofactor">
    <cofactor evidence="5">
        <name>Fe(2+)</name>
        <dbReference type="ChEBI" id="CHEBI:29033"/>
    </cofactor>
    <text evidence="5">Binds 1 Fe(2+) ion per subunit.</text>
</comment>
<dbReference type="InterPro" id="IPR037151">
    <property type="entry name" value="AlkB-like_sf"/>
</dbReference>
<keyword evidence="9" id="KW-1185">Reference proteome</keyword>
<dbReference type="RefSeq" id="XP_067804393.1">
    <property type="nucleotide sequence ID" value="XM_067945602.1"/>
</dbReference>
<reference evidence="8" key="1">
    <citation type="journal article" date="2023" name="Nat. Microbiol.">
        <title>Babesia duncani multi-omics identifies virulence factors and drug targets.</title>
        <authorList>
            <person name="Singh P."/>
            <person name="Lonardi S."/>
            <person name="Liang Q."/>
            <person name="Vydyam P."/>
            <person name="Khabirova E."/>
            <person name="Fang T."/>
            <person name="Gihaz S."/>
            <person name="Thekkiniath J."/>
            <person name="Munshi M."/>
            <person name="Abel S."/>
            <person name="Ciampossin L."/>
            <person name="Batugedara G."/>
            <person name="Gupta M."/>
            <person name="Lu X.M."/>
            <person name="Lenz T."/>
            <person name="Chakravarty S."/>
            <person name="Cornillot E."/>
            <person name="Hu Y."/>
            <person name="Ma W."/>
            <person name="Gonzalez L.M."/>
            <person name="Sanchez S."/>
            <person name="Estrada K."/>
            <person name="Sanchez-Flores A."/>
            <person name="Montero E."/>
            <person name="Harb O.S."/>
            <person name="Le Roch K.G."/>
            <person name="Mamoun C.B."/>
        </authorList>
    </citation>
    <scope>NUCLEOTIDE SEQUENCE</scope>
    <source>
        <strain evidence="8">WA1</strain>
    </source>
</reference>
<organism evidence="8 9">
    <name type="scientific">Babesia duncani</name>
    <dbReference type="NCBI Taxonomy" id="323732"/>
    <lineage>
        <taxon>Eukaryota</taxon>
        <taxon>Sar</taxon>
        <taxon>Alveolata</taxon>
        <taxon>Apicomplexa</taxon>
        <taxon>Aconoidasida</taxon>
        <taxon>Piroplasmida</taxon>
        <taxon>Babesiidae</taxon>
        <taxon>Babesia</taxon>
    </lineage>
</organism>
<evidence type="ECO:0000256" key="3">
    <source>
        <dbReference type="ARBA" id="ARBA00023002"/>
    </source>
</evidence>
<gene>
    <name evidence="8" type="ORF">BdWA1_000553</name>
    <name evidence="7" type="ORF">BdWA1_003823</name>
</gene>
<evidence type="ECO:0000256" key="1">
    <source>
        <dbReference type="ARBA" id="ARBA00022723"/>
    </source>
</evidence>
<dbReference type="PANTHER" id="PTHR16557">
    <property type="entry name" value="ALKYLATED DNA REPAIR PROTEIN ALKB-RELATED"/>
    <property type="match status" value="1"/>
</dbReference>
<proteinExistence type="predicted"/>
<dbReference type="InterPro" id="IPR027450">
    <property type="entry name" value="AlkB-like"/>
</dbReference>
<feature type="domain" description="Alpha-ketoglutarate-dependent dioxygenase AlkB-like" evidence="6">
    <location>
        <begin position="105"/>
        <end position="214"/>
    </location>
</feature>
<name>A0AAD9PMD1_9APIC</name>
<dbReference type="GO" id="GO:0005737">
    <property type="term" value="C:cytoplasm"/>
    <property type="evidence" value="ECO:0007669"/>
    <property type="project" value="TreeGrafter"/>
</dbReference>
<dbReference type="GO" id="GO:0008198">
    <property type="term" value="F:ferrous iron binding"/>
    <property type="evidence" value="ECO:0007669"/>
    <property type="project" value="TreeGrafter"/>
</dbReference>
<sequence length="284" mass="32042">MTLGVANIIFSSIRNCPLEFLNTRTFRRRLLKSISESVDNFHDEELQHLMSLLQGYTVHFIPCSTDYSSCCIYAFENFDGNISILLGIYRCLFDTWGKRQFNGYVAFPQIYTKLVEHVNQLLIDLYPPFEGNAAIINCYSGSYFLRLHKDDAEETDDPILNFSLGAPAIFCIGGVDQRTPLLSMVVDSGSLVVMSGPSRRCLHGIAKLLHYRKPGLDYGKYTIDTEHEIGSESVLAFAKPRFLRHAEQCPQQIFSHLQGHLPNLNSAIHSLTGIRTSISIRKAV</sequence>
<dbReference type="GO" id="GO:0035515">
    <property type="term" value="F:oxidative RNA demethylase activity"/>
    <property type="evidence" value="ECO:0007669"/>
    <property type="project" value="TreeGrafter"/>
</dbReference>
<dbReference type="Gene3D" id="2.60.120.590">
    <property type="entry name" value="Alpha-ketoglutarate-dependent dioxygenase AlkB-like"/>
    <property type="match status" value="1"/>
</dbReference>